<evidence type="ECO:0000259" key="2">
    <source>
        <dbReference type="Pfam" id="PF07853"/>
    </source>
</evidence>
<keyword evidence="1" id="KW-1133">Transmembrane helix</keyword>
<evidence type="ECO:0000256" key="1">
    <source>
        <dbReference type="SAM" id="Phobius"/>
    </source>
</evidence>
<dbReference type="Pfam" id="PF07853">
    <property type="entry name" value="DUF1648"/>
    <property type="match status" value="1"/>
</dbReference>
<gene>
    <name evidence="3" type="ORF">H3H32_35375</name>
</gene>
<feature type="transmembrane region" description="Helical" evidence="1">
    <location>
        <begin position="139"/>
        <end position="157"/>
    </location>
</feature>
<accession>A0A7G5GW59</accession>
<dbReference type="Proteomes" id="UP000515369">
    <property type="component" value="Chromosome"/>
</dbReference>
<feature type="transmembrane region" description="Helical" evidence="1">
    <location>
        <begin position="107"/>
        <end position="127"/>
    </location>
</feature>
<feature type="domain" description="DUF1648" evidence="2">
    <location>
        <begin position="34"/>
        <end position="64"/>
    </location>
</feature>
<feature type="transmembrane region" description="Helical" evidence="1">
    <location>
        <begin position="12"/>
        <end position="36"/>
    </location>
</feature>
<proteinExistence type="predicted"/>
<keyword evidence="1" id="KW-0472">Membrane</keyword>
<keyword evidence="1" id="KW-0812">Transmembrane</keyword>
<name>A0A7G5GW59_9BACT</name>
<dbReference type="InterPro" id="IPR012867">
    <property type="entry name" value="DUF1648"/>
</dbReference>
<organism evidence="3 4">
    <name type="scientific">Spirosoma foliorum</name>
    <dbReference type="NCBI Taxonomy" id="2710596"/>
    <lineage>
        <taxon>Bacteria</taxon>
        <taxon>Pseudomonadati</taxon>
        <taxon>Bacteroidota</taxon>
        <taxon>Cytophagia</taxon>
        <taxon>Cytophagales</taxon>
        <taxon>Cytophagaceae</taxon>
        <taxon>Spirosoma</taxon>
    </lineage>
</organism>
<evidence type="ECO:0000313" key="4">
    <source>
        <dbReference type="Proteomes" id="UP000515369"/>
    </source>
</evidence>
<feature type="transmembrane region" description="Helical" evidence="1">
    <location>
        <begin position="56"/>
        <end position="74"/>
    </location>
</feature>
<evidence type="ECO:0000313" key="3">
    <source>
        <dbReference type="EMBL" id="QMW03101.1"/>
    </source>
</evidence>
<dbReference type="KEGG" id="sfol:H3H32_35375"/>
<sequence length="162" mass="17833">MKTSASPYERNANRLTIFLLITLVGVSVTGSILLTGPIPTHFNGNGQADHFGSPDTLLILPIVCLCIVGVLWAIRYTPTELMNFPGPRTPDNTVHQRQNFDQLFATIRFLVAGLFLCIAGQISWASIHHQKQVSLWPSFLFIALVGVSTVISVIRAYKLSAR</sequence>
<dbReference type="AlphaFoldDB" id="A0A7G5GW59"/>
<dbReference type="EMBL" id="CP059732">
    <property type="protein sequence ID" value="QMW03101.1"/>
    <property type="molecule type" value="Genomic_DNA"/>
</dbReference>
<reference evidence="3 4" key="1">
    <citation type="submission" date="2020-07" db="EMBL/GenBank/DDBJ databases">
        <title>Spirosoma foliorum sp. nov., isolated from the leaves on the Nejang mountain Korea, Republic of.</title>
        <authorList>
            <person name="Ho H."/>
            <person name="Lee Y.-J."/>
            <person name="Nurcahyanto D.-A."/>
            <person name="Kim S.-G."/>
        </authorList>
    </citation>
    <scope>NUCLEOTIDE SEQUENCE [LARGE SCALE GENOMIC DNA]</scope>
    <source>
        <strain evidence="3 4">PL0136</strain>
    </source>
</reference>
<dbReference type="RefSeq" id="WP_182460389.1">
    <property type="nucleotide sequence ID" value="NZ_CP059732.1"/>
</dbReference>
<protein>
    <submittedName>
        <fullName evidence="3">DUF1648 domain-containing protein</fullName>
    </submittedName>
</protein>
<keyword evidence="4" id="KW-1185">Reference proteome</keyword>